<evidence type="ECO:0000256" key="2">
    <source>
        <dbReference type="ARBA" id="ARBA00009347"/>
    </source>
</evidence>
<evidence type="ECO:0000259" key="12">
    <source>
        <dbReference type="Pfam" id="PF00441"/>
    </source>
</evidence>
<feature type="domain" description="Acyl-CoA oxidase/dehydrogenase middle" evidence="13">
    <location>
        <begin position="135"/>
        <end position="226"/>
    </location>
</feature>
<evidence type="ECO:0000256" key="4">
    <source>
        <dbReference type="ARBA" id="ARBA00022827"/>
    </source>
</evidence>
<evidence type="ECO:0000256" key="8">
    <source>
        <dbReference type="ARBA" id="ARBA00037927"/>
    </source>
</evidence>
<feature type="domain" description="Acyl-CoA dehydrogenase/oxidase C-terminal" evidence="12">
    <location>
        <begin position="239"/>
        <end position="383"/>
    </location>
</feature>
<dbReference type="EC" id="1.3.8.6" evidence="9"/>
<dbReference type="InterPro" id="IPR009100">
    <property type="entry name" value="AcylCoA_DH/oxidase_NM_dom_sf"/>
</dbReference>
<comment type="pathway">
    <text evidence="8">Amino-acid metabolism; tryptophan metabolism.</text>
</comment>
<dbReference type="EMBL" id="RJJD01000008">
    <property type="protein sequence ID" value="RNI25860.1"/>
    <property type="molecule type" value="Genomic_DNA"/>
</dbReference>
<dbReference type="Pfam" id="PF02771">
    <property type="entry name" value="Acyl-CoA_dh_N"/>
    <property type="match status" value="1"/>
</dbReference>
<feature type="domain" description="Acyl-CoA dehydrogenase/oxidase N-terminal" evidence="14">
    <location>
        <begin position="19"/>
        <end position="131"/>
    </location>
</feature>
<keyword evidence="16" id="KW-1185">Reference proteome</keyword>
<dbReference type="InterPro" id="IPR052033">
    <property type="entry name" value="Glutaryl-CoA_DH_mitochondrial"/>
</dbReference>
<comment type="pathway">
    <text evidence="7">Amino-acid metabolism; lysine degradation.</text>
</comment>
<dbReference type="Gene3D" id="2.40.110.10">
    <property type="entry name" value="Butyryl-CoA Dehydrogenase, subunit A, domain 2"/>
    <property type="match status" value="1"/>
</dbReference>
<evidence type="ECO:0000256" key="1">
    <source>
        <dbReference type="ARBA" id="ARBA00001974"/>
    </source>
</evidence>
<dbReference type="RefSeq" id="WP_123127483.1">
    <property type="nucleotide sequence ID" value="NZ_RJJD01000008.1"/>
</dbReference>
<keyword evidence="6 11" id="KW-0560">Oxidoreductase</keyword>
<dbReference type="SUPFAM" id="SSF47203">
    <property type="entry name" value="Acyl-CoA dehydrogenase C-terminal domain-like"/>
    <property type="match status" value="1"/>
</dbReference>
<dbReference type="GO" id="GO:0033539">
    <property type="term" value="P:fatty acid beta-oxidation using acyl-CoA dehydrogenase"/>
    <property type="evidence" value="ECO:0007669"/>
    <property type="project" value="TreeGrafter"/>
</dbReference>
<dbReference type="OrthoDB" id="9764422at2"/>
<evidence type="ECO:0000256" key="10">
    <source>
        <dbReference type="ARBA" id="ARBA00049493"/>
    </source>
</evidence>
<comment type="cofactor">
    <cofactor evidence="1 11">
        <name>FAD</name>
        <dbReference type="ChEBI" id="CHEBI:57692"/>
    </cofactor>
</comment>
<dbReference type="InterPro" id="IPR046373">
    <property type="entry name" value="Acyl-CoA_Oxase/DH_mid-dom_sf"/>
</dbReference>
<evidence type="ECO:0000259" key="14">
    <source>
        <dbReference type="Pfam" id="PF02771"/>
    </source>
</evidence>
<evidence type="ECO:0000256" key="11">
    <source>
        <dbReference type="RuleBase" id="RU362125"/>
    </source>
</evidence>
<dbReference type="Gene3D" id="1.10.540.10">
    <property type="entry name" value="Acyl-CoA dehydrogenase/oxidase, N-terminal domain"/>
    <property type="match status" value="1"/>
</dbReference>
<dbReference type="FunFam" id="1.10.540.10:FF:000002">
    <property type="entry name" value="Acyl-CoA dehydrogenase FadE19"/>
    <property type="match status" value="1"/>
</dbReference>
<sequence length="392" mass="43417">MASENAGAPDYFNIDDLLTDEHKLIRQTMRDFVRREISPNIEKWAQDAHFPSEIVPKFGEVGAFGPTIPTEYGGGGLDYISYGIIMQEIERGDSGMRSTASVQGSLVMYPIYAYGSEEQRKKYLPKLASGEWLGCFGLTEPDFGSNPGGMVTNIKDMGDHYLLNGAKLWISNSPESQVAVVWAKNEQGRIKGLIVERGMEGFTTPEIHNKWSLRASTTGELVFDNVKVPKENLLPNIDGLKGPLGCLDSARYGISWGAIGAAIDCYESALNYAKQRIQFDKPIASFQLIQKKLAEMVTEITKAQLMVWRLGMLKNEGKATTQQISMAKRNSVDMALHVAREARQIHGGMGITGEYPIMRHMMNLESVITYEGTHDIHLLITGADITGIQAFK</sequence>
<dbReference type="PANTHER" id="PTHR42807">
    <property type="entry name" value="GLUTARYL-COA DEHYDROGENASE, MITOCHONDRIAL"/>
    <property type="match status" value="1"/>
</dbReference>
<comment type="catalytic activity">
    <reaction evidence="10">
        <text>glutaryl-CoA + oxidized [electron-transfer flavoprotein] + 2 H(+) = (2E)-butenoyl-CoA + reduced [electron-transfer flavoprotein] + CO2</text>
        <dbReference type="Rhea" id="RHEA:13389"/>
        <dbReference type="Rhea" id="RHEA-COMP:10685"/>
        <dbReference type="Rhea" id="RHEA-COMP:10686"/>
        <dbReference type="ChEBI" id="CHEBI:15378"/>
        <dbReference type="ChEBI" id="CHEBI:16526"/>
        <dbReference type="ChEBI" id="CHEBI:57332"/>
        <dbReference type="ChEBI" id="CHEBI:57378"/>
        <dbReference type="ChEBI" id="CHEBI:57692"/>
        <dbReference type="ChEBI" id="CHEBI:58307"/>
        <dbReference type="EC" id="1.3.8.6"/>
    </reaction>
</comment>
<dbReference type="AlphaFoldDB" id="A0A3M9MJZ1"/>
<dbReference type="SUPFAM" id="SSF56645">
    <property type="entry name" value="Acyl-CoA dehydrogenase NM domain-like"/>
    <property type="match status" value="1"/>
</dbReference>
<dbReference type="GO" id="GO:0000062">
    <property type="term" value="F:fatty-acyl-CoA binding"/>
    <property type="evidence" value="ECO:0007669"/>
    <property type="project" value="TreeGrafter"/>
</dbReference>
<proteinExistence type="inferred from homology"/>
<keyword evidence="5" id="KW-0809">Transit peptide</keyword>
<protein>
    <recommendedName>
        <fullName evidence="9">glutaryl-CoA dehydrogenase (ETF)</fullName>
        <ecNumber evidence="9">1.3.8.6</ecNumber>
    </recommendedName>
</protein>
<organism evidence="15 16">
    <name type="scientific">Rufibacter latericius</name>
    <dbReference type="NCBI Taxonomy" id="2487040"/>
    <lineage>
        <taxon>Bacteria</taxon>
        <taxon>Pseudomonadati</taxon>
        <taxon>Bacteroidota</taxon>
        <taxon>Cytophagia</taxon>
        <taxon>Cytophagales</taxon>
        <taxon>Hymenobacteraceae</taxon>
        <taxon>Rufibacter</taxon>
    </lineage>
</organism>
<reference evidence="15 16" key="1">
    <citation type="submission" date="2018-11" db="EMBL/GenBank/DDBJ databases">
        <title>Rufibacter latericius sp. nov., isolated from water in Baiyang Lake.</title>
        <authorList>
            <person name="Yang Y."/>
        </authorList>
    </citation>
    <scope>NUCLEOTIDE SEQUENCE [LARGE SCALE GENOMIC DNA]</scope>
    <source>
        <strain evidence="15 16">R-22-1c-1</strain>
    </source>
</reference>
<dbReference type="PROSITE" id="PS00073">
    <property type="entry name" value="ACYL_COA_DH_2"/>
    <property type="match status" value="1"/>
</dbReference>
<dbReference type="InterPro" id="IPR037069">
    <property type="entry name" value="AcylCoA_DH/ox_N_sf"/>
</dbReference>
<gene>
    <name evidence="15" type="ORF">EFB08_13520</name>
</gene>
<dbReference type="Pfam" id="PF00441">
    <property type="entry name" value="Acyl-CoA_dh_1"/>
    <property type="match status" value="1"/>
</dbReference>
<dbReference type="PANTHER" id="PTHR42807:SF1">
    <property type="entry name" value="GLUTARYL-COA DEHYDROGENASE, MITOCHONDRIAL"/>
    <property type="match status" value="1"/>
</dbReference>
<dbReference type="InterPro" id="IPR013786">
    <property type="entry name" value="AcylCoA_DH/ox_N"/>
</dbReference>
<comment type="caution">
    <text evidence="15">The sequence shown here is derived from an EMBL/GenBank/DDBJ whole genome shotgun (WGS) entry which is preliminary data.</text>
</comment>
<evidence type="ECO:0000313" key="15">
    <source>
        <dbReference type="EMBL" id="RNI25860.1"/>
    </source>
</evidence>
<dbReference type="GO" id="GO:0004361">
    <property type="term" value="F:glutaryl-CoA dehydrogenase activity"/>
    <property type="evidence" value="ECO:0007669"/>
    <property type="project" value="UniProtKB-EC"/>
</dbReference>
<keyword evidence="3 11" id="KW-0285">Flavoprotein</keyword>
<keyword evidence="4 11" id="KW-0274">FAD</keyword>
<dbReference type="InterPro" id="IPR006089">
    <property type="entry name" value="Acyl-CoA_DH_CS"/>
</dbReference>
<evidence type="ECO:0000256" key="3">
    <source>
        <dbReference type="ARBA" id="ARBA00022630"/>
    </source>
</evidence>
<comment type="similarity">
    <text evidence="2 11">Belongs to the acyl-CoA dehydrogenase family.</text>
</comment>
<evidence type="ECO:0000256" key="6">
    <source>
        <dbReference type="ARBA" id="ARBA00023002"/>
    </source>
</evidence>
<dbReference type="InterPro" id="IPR009075">
    <property type="entry name" value="AcylCo_DH/oxidase_C"/>
</dbReference>
<evidence type="ECO:0000256" key="7">
    <source>
        <dbReference type="ARBA" id="ARBA00037899"/>
    </source>
</evidence>
<dbReference type="Pfam" id="PF02770">
    <property type="entry name" value="Acyl-CoA_dh_M"/>
    <property type="match status" value="1"/>
</dbReference>
<dbReference type="InterPro" id="IPR006091">
    <property type="entry name" value="Acyl-CoA_Oxase/DH_mid-dom"/>
</dbReference>
<evidence type="ECO:0000259" key="13">
    <source>
        <dbReference type="Pfam" id="PF02770"/>
    </source>
</evidence>
<name>A0A3M9MJZ1_9BACT</name>
<dbReference type="Gene3D" id="1.20.140.10">
    <property type="entry name" value="Butyryl-CoA Dehydrogenase, subunit A, domain 3"/>
    <property type="match status" value="1"/>
</dbReference>
<dbReference type="GO" id="GO:0046949">
    <property type="term" value="P:fatty-acyl-CoA biosynthetic process"/>
    <property type="evidence" value="ECO:0007669"/>
    <property type="project" value="TreeGrafter"/>
</dbReference>
<dbReference type="InterPro" id="IPR036250">
    <property type="entry name" value="AcylCo_DH-like_C"/>
</dbReference>
<dbReference type="GO" id="GO:0050660">
    <property type="term" value="F:flavin adenine dinucleotide binding"/>
    <property type="evidence" value="ECO:0007669"/>
    <property type="project" value="InterPro"/>
</dbReference>
<dbReference type="Proteomes" id="UP000272117">
    <property type="component" value="Unassembled WGS sequence"/>
</dbReference>
<evidence type="ECO:0000313" key="16">
    <source>
        <dbReference type="Proteomes" id="UP000272117"/>
    </source>
</evidence>
<evidence type="ECO:0000256" key="9">
    <source>
        <dbReference type="ARBA" id="ARBA00039033"/>
    </source>
</evidence>
<evidence type="ECO:0000256" key="5">
    <source>
        <dbReference type="ARBA" id="ARBA00022946"/>
    </source>
</evidence>
<accession>A0A3M9MJZ1</accession>